<evidence type="ECO:0000256" key="1">
    <source>
        <dbReference type="SAM" id="Phobius"/>
    </source>
</evidence>
<evidence type="ECO:0000313" key="2">
    <source>
        <dbReference type="EMBL" id="PMB83204.1"/>
    </source>
</evidence>
<keyword evidence="1" id="KW-1133">Transmembrane helix</keyword>
<proteinExistence type="predicted"/>
<feature type="transmembrane region" description="Helical" evidence="1">
    <location>
        <begin position="41"/>
        <end position="57"/>
    </location>
</feature>
<keyword evidence="1" id="KW-0812">Transmembrane</keyword>
<dbReference type="Proteomes" id="UP000239920">
    <property type="component" value="Unassembled WGS sequence"/>
</dbReference>
<dbReference type="EMBL" id="PNFV01000002">
    <property type="protein sequence ID" value="PMB83204.1"/>
    <property type="molecule type" value="Genomic_DNA"/>
</dbReference>
<reference evidence="2 3" key="1">
    <citation type="submission" date="2017-09" db="EMBL/GenBank/DDBJ databases">
        <title>Bacterial strain isolated from the female urinary microbiota.</title>
        <authorList>
            <person name="Thomas-White K."/>
            <person name="Kumar N."/>
            <person name="Forster S."/>
            <person name="Putonti C."/>
            <person name="Lawley T."/>
            <person name="Wolfe A.J."/>
        </authorList>
    </citation>
    <scope>NUCLEOTIDE SEQUENCE [LARGE SCALE GENOMIC DNA]</scope>
    <source>
        <strain evidence="2 3">UMB0683</strain>
    </source>
</reference>
<dbReference type="AlphaFoldDB" id="A0A2J6NPF9"/>
<accession>A0A2J6NPF9</accession>
<evidence type="ECO:0000313" key="3">
    <source>
        <dbReference type="Proteomes" id="UP000239920"/>
    </source>
</evidence>
<keyword evidence="1" id="KW-0472">Membrane</keyword>
<feature type="transmembrane region" description="Helical" evidence="1">
    <location>
        <begin position="69"/>
        <end position="91"/>
    </location>
</feature>
<name>A0A2J6NPF9_9LACO</name>
<dbReference type="OrthoDB" id="2334350at2"/>
<protein>
    <submittedName>
        <fullName evidence="2">Uncharacterized protein</fullName>
    </submittedName>
</protein>
<dbReference type="RefSeq" id="WP_104688301.1">
    <property type="nucleotide sequence ID" value="NZ_PNFV01000002.1"/>
</dbReference>
<comment type="caution">
    <text evidence="2">The sequence shown here is derived from an EMBL/GenBank/DDBJ whole genome shotgun (WGS) entry which is preliminary data.</text>
</comment>
<sequence>MKLKALHDTVKDNYENGKYDQRIESGMHYEKPSKRKEAERVFYGLAPVSLILLIVTIDRQLQIGNWLRWIILVLFIISAIGVIYTSVRLTCLKNEERK</sequence>
<gene>
    <name evidence="2" type="ORF">CK797_02860</name>
</gene>
<organism evidence="2 3">
    <name type="scientific">Limosilactobacillus pontis</name>
    <dbReference type="NCBI Taxonomy" id="35787"/>
    <lineage>
        <taxon>Bacteria</taxon>
        <taxon>Bacillati</taxon>
        <taxon>Bacillota</taxon>
        <taxon>Bacilli</taxon>
        <taxon>Lactobacillales</taxon>
        <taxon>Lactobacillaceae</taxon>
        <taxon>Limosilactobacillus</taxon>
    </lineage>
</organism>